<evidence type="ECO:0000313" key="2">
    <source>
        <dbReference type="Proteomes" id="UP001203297"/>
    </source>
</evidence>
<dbReference type="AlphaFoldDB" id="A0AAD4MBI9"/>
<keyword evidence="2" id="KW-1185">Reference proteome</keyword>
<reference evidence="1" key="1">
    <citation type="journal article" date="2022" name="New Phytol.">
        <title>Evolutionary transition to the ectomycorrhizal habit in the genomes of a hyperdiverse lineage of mushroom-forming fungi.</title>
        <authorList>
            <person name="Looney B."/>
            <person name="Miyauchi S."/>
            <person name="Morin E."/>
            <person name="Drula E."/>
            <person name="Courty P.E."/>
            <person name="Kohler A."/>
            <person name="Kuo A."/>
            <person name="LaButti K."/>
            <person name="Pangilinan J."/>
            <person name="Lipzen A."/>
            <person name="Riley R."/>
            <person name="Andreopoulos W."/>
            <person name="He G."/>
            <person name="Johnson J."/>
            <person name="Nolan M."/>
            <person name="Tritt A."/>
            <person name="Barry K.W."/>
            <person name="Grigoriev I.V."/>
            <person name="Nagy L.G."/>
            <person name="Hibbett D."/>
            <person name="Henrissat B."/>
            <person name="Matheny P.B."/>
            <person name="Labbe J."/>
            <person name="Martin F.M."/>
        </authorList>
    </citation>
    <scope>NUCLEOTIDE SEQUENCE</scope>
    <source>
        <strain evidence="1">BPL690</strain>
    </source>
</reference>
<accession>A0AAD4MBI9</accession>
<protein>
    <submittedName>
        <fullName evidence="1">Uncharacterized protein</fullName>
    </submittedName>
</protein>
<dbReference type="EMBL" id="WTXG01000004">
    <property type="protein sequence ID" value="KAI0306064.1"/>
    <property type="molecule type" value="Genomic_DNA"/>
</dbReference>
<comment type="caution">
    <text evidence="1">The sequence shown here is derived from an EMBL/GenBank/DDBJ whole genome shotgun (WGS) entry which is preliminary data.</text>
</comment>
<sequence>MRVSKRVWAPITVLCLHQRVISWRLLDTETDPSTESREAFGSVVLAMPSESCRRALLDSPGSYWTGEGGGKPDPLLAEGACFGTILAALLLPPQV</sequence>
<proteinExistence type="predicted"/>
<gene>
    <name evidence="1" type="ORF">B0F90DRAFT_960156</name>
</gene>
<name>A0AAD4MBI9_9AGAM</name>
<dbReference type="Proteomes" id="UP001203297">
    <property type="component" value="Unassembled WGS sequence"/>
</dbReference>
<organism evidence="1 2">
    <name type="scientific">Multifurca ochricompacta</name>
    <dbReference type="NCBI Taxonomy" id="376703"/>
    <lineage>
        <taxon>Eukaryota</taxon>
        <taxon>Fungi</taxon>
        <taxon>Dikarya</taxon>
        <taxon>Basidiomycota</taxon>
        <taxon>Agaricomycotina</taxon>
        <taxon>Agaricomycetes</taxon>
        <taxon>Russulales</taxon>
        <taxon>Russulaceae</taxon>
        <taxon>Multifurca</taxon>
    </lineage>
</organism>
<evidence type="ECO:0000313" key="1">
    <source>
        <dbReference type="EMBL" id="KAI0306064.1"/>
    </source>
</evidence>